<dbReference type="Proteomes" id="UP000324222">
    <property type="component" value="Unassembled WGS sequence"/>
</dbReference>
<comment type="caution">
    <text evidence="1">The sequence shown here is derived from an EMBL/GenBank/DDBJ whole genome shotgun (WGS) entry which is preliminary data.</text>
</comment>
<keyword evidence="2" id="KW-1185">Reference proteome</keyword>
<accession>A0A5B7G4G8</accession>
<dbReference type="EMBL" id="VSRR010010614">
    <property type="protein sequence ID" value="MPC52088.1"/>
    <property type="molecule type" value="Genomic_DNA"/>
</dbReference>
<organism evidence="1 2">
    <name type="scientific">Portunus trituberculatus</name>
    <name type="common">Swimming crab</name>
    <name type="synonym">Neptunus trituberculatus</name>
    <dbReference type="NCBI Taxonomy" id="210409"/>
    <lineage>
        <taxon>Eukaryota</taxon>
        <taxon>Metazoa</taxon>
        <taxon>Ecdysozoa</taxon>
        <taxon>Arthropoda</taxon>
        <taxon>Crustacea</taxon>
        <taxon>Multicrustacea</taxon>
        <taxon>Malacostraca</taxon>
        <taxon>Eumalacostraca</taxon>
        <taxon>Eucarida</taxon>
        <taxon>Decapoda</taxon>
        <taxon>Pleocyemata</taxon>
        <taxon>Brachyura</taxon>
        <taxon>Eubrachyura</taxon>
        <taxon>Portunoidea</taxon>
        <taxon>Portunidae</taxon>
        <taxon>Portuninae</taxon>
        <taxon>Portunus</taxon>
    </lineage>
</organism>
<dbReference type="AlphaFoldDB" id="A0A5B7G4G8"/>
<evidence type="ECO:0000313" key="1">
    <source>
        <dbReference type="EMBL" id="MPC52088.1"/>
    </source>
</evidence>
<sequence>MLKYCWSLVGLPPPSPPTQCLLENKHEFCHVTRHARPYTSYHTHSCIPAYTTTSYTNANIIPHPATLHPPSHLSTS</sequence>
<name>A0A5B7G4G8_PORTR</name>
<reference evidence="1 2" key="1">
    <citation type="submission" date="2019-05" db="EMBL/GenBank/DDBJ databases">
        <title>Another draft genome of Portunus trituberculatus and its Hox gene families provides insights of decapod evolution.</title>
        <authorList>
            <person name="Jeong J.-H."/>
            <person name="Song I."/>
            <person name="Kim S."/>
            <person name="Choi T."/>
            <person name="Kim D."/>
            <person name="Ryu S."/>
            <person name="Kim W."/>
        </authorList>
    </citation>
    <scope>NUCLEOTIDE SEQUENCE [LARGE SCALE GENOMIC DNA]</scope>
    <source>
        <tissue evidence="1">Muscle</tissue>
    </source>
</reference>
<evidence type="ECO:0000313" key="2">
    <source>
        <dbReference type="Proteomes" id="UP000324222"/>
    </source>
</evidence>
<gene>
    <name evidence="1" type="ORF">E2C01_045948</name>
</gene>
<protein>
    <submittedName>
        <fullName evidence="1">Uncharacterized protein</fullName>
    </submittedName>
</protein>
<proteinExistence type="predicted"/>